<dbReference type="Gene3D" id="3.40.50.300">
    <property type="entry name" value="P-loop containing nucleotide triphosphate hydrolases"/>
    <property type="match status" value="1"/>
</dbReference>
<dbReference type="CDD" id="cd03257">
    <property type="entry name" value="ABC_NikE_OppD_transporters"/>
    <property type="match status" value="1"/>
</dbReference>
<evidence type="ECO:0000313" key="10">
    <source>
        <dbReference type="Proteomes" id="UP000298218"/>
    </source>
</evidence>
<dbReference type="InterPro" id="IPR003593">
    <property type="entry name" value="AAA+_ATPase"/>
</dbReference>
<proteinExistence type="inferred from homology"/>
<keyword evidence="4" id="KW-1003">Cell membrane</keyword>
<dbReference type="GO" id="GO:0005524">
    <property type="term" value="F:ATP binding"/>
    <property type="evidence" value="ECO:0007669"/>
    <property type="project" value="UniProtKB-KW"/>
</dbReference>
<evidence type="ECO:0000256" key="2">
    <source>
        <dbReference type="ARBA" id="ARBA00005417"/>
    </source>
</evidence>
<dbReference type="PANTHER" id="PTHR43297:SF2">
    <property type="entry name" value="DIPEPTIDE TRANSPORT ATP-BINDING PROTEIN DPPD"/>
    <property type="match status" value="1"/>
</dbReference>
<comment type="similarity">
    <text evidence="2">Belongs to the ABC transporter superfamily.</text>
</comment>
<dbReference type="Pfam" id="PF00005">
    <property type="entry name" value="ABC_tran"/>
    <property type="match status" value="1"/>
</dbReference>
<keyword evidence="7" id="KW-0472">Membrane</keyword>
<evidence type="ECO:0000256" key="6">
    <source>
        <dbReference type="ARBA" id="ARBA00022840"/>
    </source>
</evidence>
<dbReference type="InterPro" id="IPR050388">
    <property type="entry name" value="ABC_Ni/Peptide_Import"/>
</dbReference>
<accession>A0A4Y8KIW3</accession>
<dbReference type="Proteomes" id="UP000298218">
    <property type="component" value="Unassembled WGS sequence"/>
</dbReference>
<keyword evidence="3" id="KW-0813">Transport</keyword>
<dbReference type="OrthoDB" id="4008250at2"/>
<keyword evidence="10" id="KW-1185">Reference proteome</keyword>
<comment type="subcellular location">
    <subcellularLocation>
        <location evidence="1">Cell membrane</location>
        <topology evidence="1">Peripheral membrane protein</topology>
    </subcellularLocation>
</comment>
<dbReference type="InterPro" id="IPR027417">
    <property type="entry name" value="P-loop_NTPase"/>
</dbReference>
<protein>
    <submittedName>
        <fullName evidence="9">ABC transporter ATP-binding protein</fullName>
    </submittedName>
</protein>
<feature type="domain" description="ABC transporter" evidence="8">
    <location>
        <begin position="20"/>
        <end position="268"/>
    </location>
</feature>
<keyword evidence="5" id="KW-0547">Nucleotide-binding</keyword>
<evidence type="ECO:0000256" key="7">
    <source>
        <dbReference type="ARBA" id="ARBA00023136"/>
    </source>
</evidence>
<evidence type="ECO:0000256" key="5">
    <source>
        <dbReference type="ARBA" id="ARBA00022741"/>
    </source>
</evidence>
<reference evidence="9 10" key="1">
    <citation type="submission" date="2019-03" db="EMBL/GenBank/DDBJ databases">
        <title>Genomics of glacier-inhabiting Cryobacterium strains.</title>
        <authorList>
            <person name="Liu Q."/>
            <person name="Xin Y.-H."/>
        </authorList>
    </citation>
    <scope>NUCLEOTIDE SEQUENCE [LARGE SCALE GENOMIC DNA]</scope>
    <source>
        <strain evidence="9 10">CGMCC 1.4292</strain>
    </source>
</reference>
<gene>
    <name evidence="9" type="ORF">E3T53_14655</name>
</gene>
<dbReference type="InterPro" id="IPR017871">
    <property type="entry name" value="ABC_transporter-like_CS"/>
</dbReference>
<dbReference type="SMART" id="SM00382">
    <property type="entry name" value="AAA"/>
    <property type="match status" value="1"/>
</dbReference>
<organism evidence="9 10">
    <name type="scientific">Cryobacterium psychrophilum</name>
    <dbReference type="NCBI Taxonomy" id="41988"/>
    <lineage>
        <taxon>Bacteria</taxon>
        <taxon>Bacillati</taxon>
        <taxon>Actinomycetota</taxon>
        <taxon>Actinomycetes</taxon>
        <taxon>Micrococcales</taxon>
        <taxon>Microbacteriaceae</taxon>
        <taxon>Cryobacterium</taxon>
    </lineage>
</organism>
<dbReference type="GO" id="GO:0016887">
    <property type="term" value="F:ATP hydrolysis activity"/>
    <property type="evidence" value="ECO:0007669"/>
    <property type="project" value="InterPro"/>
</dbReference>
<dbReference type="PROSITE" id="PS50893">
    <property type="entry name" value="ABC_TRANSPORTER_2"/>
    <property type="match status" value="1"/>
</dbReference>
<comment type="caution">
    <text evidence="9">The sequence shown here is derived from an EMBL/GenBank/DDBJ whole genome shotgun (WGS) entry which is preliminary data.</text>
</comment>
<dbReference type="FunFam" id="3.40.50.300:FF:000016">
    <property type="entry name" value="Oligopeptide ABC transporter ATP-binding component"/>
    <property type="match status" value="1"/>
</dbReference>
<sequence>MNSETVSDAITDSNEPLLQIRDLEVGFQTQRGLVPAVRGVSLSLYAGQTLAIVGESGSGKTTTAQAIINLLAGTGNVTAGEILFEGRDLTKLSAKEIQDVRGRLIGYVPQDPMSNLNPVWNIGFQVEEAIKANDVAQGKAARARTIEVLQEAGLSDAADRLKQFPHQFSGGMRQRVLIGIGLSARPKLLIADEPTSALDVTVQRQILDHLGTLTRDYGTSVLFITHDLAVVRLVADNVCVMQKGRIVEAATTDEVFDNPQQTYTQELLAAIPGANFEFGR</sequence>
<dbReference type="AlphaFoldDB" id="A0A4Y8KIW3"/>
<evidence type="ECO:0000259" key="8">
    <source>
        <dbReference type="PROSITE" id="PS50893"/>
    </source>
</evidence>
<dbReference type="PROSITE" id="PS00211">
    <property type="entry name" value="ABC_TRANSPORTER_1"/>
    <property type="match status" value="1"/>
</dbReference>
<dbReference type="InterPro" id="IPR003439">
    <property type="entry name" value="ABC_transporter-like_ATP-bd"/>
</dbReference>
<dbReference type="GO" id="GO:0005886">
    <property type="term" value="C:plasma membrane"/>
    <property type="evidence" value="ECO:0007669"/>
    <property type="project" value="UniProtKB-SubCell"/>
</dbReference>
<dbReference type="SUPFAM" id="SSF52540">
    <property type="entry name" value="P-loop containing nucleoside triphosphate hydrolases"/>
    <property type="match status" value="1"/>
</dbReference>
<dbReference type="PANTHER" id="PTHR43297">
    <property type="entry name" value="OLIGOPEPTIDE TRANSPORT ATP-BINDING PROTEIN APPD"/>
    <property type="match status" value="1"/>
</dbReference>
<dbReference type="EMBL" id="SOHQ01000042">
    <property type="protein sequence ID" value="TFD75721.1"/>
    <property type="molecule type" value="Genomic_DNA"/>
</dbReference>
<evidence type="ECO:0000256" key="1">
    <source>
        <dbReference type="ARBA" id="ARBA00004202"/>
    </source>
</evidence>
<keyword evidence="6 9" id="KW-0067">ATP-binding</keyword>
<evidence type="ECO:0000313" key="9">
    <source>
        <dbReference type="EMBL" id="TFD75721.1"/>
    </source>
</evidence>
<evidence type="ECO:0000256" key="3">
    <source>
        <dbReference type="ARBA" id="ARBA00022448"/>
    </source>
</evidence>
<evidence type="ECO:0000256" key="4">
    <source>
        <dbReference type="ARBA" id="ARBA00022475"/>
    </source>
</evidence>
<name>A0A4Y8KIW3_9MICO</name>